<evidence type="ECO:0000259" key="4">
    <source>
        <dbReference type="Pfam" id="PF00389"/>
    </source>
</evidence>
<accession>A0A346PAU5</accession>
<dbReference type="SUPFAM" id="SSF52283">
    <property type="entry name" value="Formate/glycerate dehydrogenase catalytic domain-like"/>
    <property type="match status" value="1"/>
</dbReference>
<evidence type="ECO:0000313" key="6">
    <source>
        <dbReference type="EMBL" id="AXR76640.1"/>
    </source>
</evidence>
<dbReference type="PROSITE" id="PS00671">
    <property type="entry name" value="D_2_HYDROXYACID_DH_3"/>
    <property type="match status" value="1"/>
</dbReference>
<organism evidence="7 8">
    <name type="scientific">Natrarchaeobaculum sulfurireducens</name>
    <dbReference type="NCBI Taxonomy" id="2044521"/>
    <lineage>
        <taxon>Archaea</taxon>
        <taxon>Methanobacteriati</taxon>
        <taxon>Methanobacteriota</taxon>
        <taxon>Stenosarchaea group</taxon>
        <taxon>Halobacteria</taxon>
        <taxon>Halobacteriales</taxon>
        <taxon>Natrialbaceae</taxon>
        <taxon>Natrarchaeobaculum</taxon>
    </lineage>
</organism>
<dbReference type="Proteomes" id="UP000258613">
    <property type="component" value="Chromosome"/>
</dbReference>
<evidence type="ECO:0000256" key="1">
    <source>
        <dbReference type="ARBA" id="ARBA00023002"/>
    </source>
</evidence>
<keyword evidence="2" id="KW-0520">NAD</keyword>
<dbReference type="Pfam" id="PF02826">
    <property type="entry name" value="2-Hacid_dh_C"/>
    <property type="match status" value="1"/>
</dbReference>
<protein>
    <submittedName>
        <fullName evidence="7">D-3-phosphoglycerate dehydrogenase</fullName>
        <ecNumber evidence="7">1.1.1.95</ecNumber>
    </submittedName>
    <submittedName>
        <fullName evidence="6">Phosphoglycerate dehydrogenase or related dehydrogenase</fullName>
    </submittedName>
</protein>
<reference evidence="9" key="1">
    <citation type="submission" date="2017-10" db="EMBL/GenBank/DDBJ databases">
        <title>Phenotypic and genomic properties of facultatively anaerobic sulfur-reducing natronoarchaea from hypersaline soda lakes.</title>
        <authorList>
            <person name="Sorokin D.Y."/>
            <person name="Kublanov I.V."/>
            <person name="Roman P."/>
            <person name="Sinninghe Damste J.S."/>
            <person name="Golyshin P.N."/>
            <person name="Rojo D."/>
            <person name="Ciordia S."/>
            <person name="Mena Md.C."/>
            <person name="Ferrer M."/>
            <person name="Messina E."/>
            <person name="Smedile F."/>
            <person name="La Spada G."/>
            <person name="La Cono V."/>
            <person name="Yakimov M.M."/>
        </authorList>
    </citation>
    <scope>NUCLEOTIDE SEQUENCE [LARGE SCALE GENOMIC DNA]</scope>
    <source>
        <strain evidence="9">AArc1</strain>
    </source>
</reference>
<dbReference type="KEGG" id="nan:AArc1_0296"/>
<dbReference type="InterPro" id="IPR029753">
    <property type="entry name" value="D-isomer_DH_CS"/>
</dbReference>
<evidence type="ECO:0000256" key="2">
    <source>
        <dbReference type="ARBA" id="ARBA00023027"/>
    </source>
</evidence>
<evidence type="ECO:0000259" key="5">
    <source>
        <dbReference type="Pfam" id="PF02826"/>
    </source>
</evidence>
<keyword evidence="1 3" id="KW-0560">Oxidoreductase</keyword>
<dbReference type="Proteomes" id="UP000258707">
    <property type="component" value="Chromosome"/>
</dbReference>
<dbReference type="CDD" id="cd05300">
    <property type="entry name" value="2-Hacid_dh_1"/>
    <property type="match status" value="1"/>
</dbReference>
<dbReference type="InterPro" id="IPR054891">
    <property type="entry name" value="Dhydh_Halo"/>
</dbReference>
<name>A0A346PLB4_9EURY</name>
<sequence length="343" mass="37239">MTRVFPEPPFDLESASLVDSRAQPFKADSCVARGMSLDLERVGVHDSVETVFPPEELATYLAAPSFEAAVIGDDGIGGCDAVVTLEHRDAFLECEWVHSIQAGVDRFPFDAFSAHDVVLTNSTGIHDRTVGETVAGYLLAFSRRLHDHVANQRDRRWGRPDWDEAFTLPGKTACVVGTGTLGSGIADVLGALGVRVTGVRRSSEPVPGFEEIYPTGELLEAISDAEFVIVTVPLTDETRGLFDAAAFDAMRDDAYFVNVARGGVVDQDTLVEALESGTLAGAALDVFEDEPLPEESPLWGMDEVIVTPHCAAFTRDYFRDVGDIVRENVDRLESGESLYNRVV</sequence>
<dbReference type="EC" id="1.1.1.95" evidence="7"/>
<evidence type="ECO:0000256" key="3">
    <source>
        <dbReference type="RuleBase" id="RU003719"/>
    </source>
</evidence>
<feature type="domain" description="D-isomer specific 2-hydroxyacid dehydrogenase NAD-binding" evidence="5">
    <location>
        <begin position="136"/>
        <end position="311"/>
    </location>
</feature>
<dbReference type="GO" id="GO:0004617">
    <property type="term" value="F:phosphoglycerate dehydrogenase activity"/>
    <property type="evidence" value="ECO:0007669"/>
    <property type="project" value="UniProtKB-EC"/>
</dbReference>
<accession>A0A346PLB4</accession>
<evidence type="ECO:0000313" key="9">
    <source>
        <dbReference type="Proteomes" id="UP000258707"/>
    </source>
</evidence>
<dbReference type="InterPro" id="IPR036291">
    <property type="entry name" value="NAD(P)-bd_dom_sf"/>
</dbReference>
<evidence type="ECO:0000313" key="8">
    <source>
        <dbReference type="Proteomes" id="UP000258613"/>
    </source>
</evidence>
<dbReference type="GO" id="GO:0051287">
    <property type="term" value="F:NAD binding"/>
    <property type="evidence" value="ECO:0007669"/>
    <property type="project" value="InterPro"/>
</dbReference>
<evidence type="ECO:0000313" key="7">
    <source>
        <dbReference type="EMBL" id="AXR80309.1"/>
    </source>
</evidence>
<comment type="similarity">
    <text evidence="3">Belongs to the D-isomer specific 2-hydroxyacid dehydrogenase family.</text>
</comment>
<dbReference type="InterPro" id="IPR006140">
    <property type="entry name" value="D-isomer_DH_NAD-bd"/>
</dbReference>
<gene>
    <name evidence="6" type="ORF">AArc1_0296</name>
    <name evidence="7" type="ORF">AArcMg_0286</name>
</gene>
<dbReference type="Gene3D" id="3.40.50.720">
    <property type="entry name" value="NAD(P)-binding Rossmann-like Domain"/>
    <property type="match status" value="2"/>
</dbReference>
<feature type="domain" description="D-isomer specific 2-hydroxyacid dehydrogenase catalytic" evidence="4">
    <location>
        <begin position="88"/>
        <end position="342"/>
    </location>
</feature>
<dbReference type="InterPro" id="IPR006139">
    <property type="entry name" value="D-isomer_2_OHA_DH_cat_dom"/>
</dbReference>
<dbReference type="KEGG" id="nag:AArcMg_0286"/>
<proteinExistence type="inferred from homology"/>
<dbReference type="PANTHER" id="PTHR43333:SF1">
    <property type="entry name" value="D-ISOMER SPECIFIC 2-HYDROXYACID DEHYDROGENASE NAD-BINDING DOMAIN-CONTAINING PROTEIN"/>
    <property type="match status" value="1"/>
</dbReference>
<keyword evidence="8" id="KW-1185">Reference proteome</keyword>
<dbReference type="EMBL" id="CP027033">
    <property type="protein sequence ID" value="AXR80309.1"/>
    <property type="molecule type" value="Genomic_DNA"/>
</dbReference>
<dbReference type="PANTHER" id="PTHR43333">
    <property type="entry name" value="2-HACID_DH_C DOMAIN-CONTAINING PROTEIN"/>
    <property type="match status" value="1"/>
</dbReference>
<dbReference type="AlphaFoldDB" id="A0A346PLB4"/>
<dbReference type="SUPFAM" id="SSF51735">
    <property type="entry name" value="NAD(P)-binding Rossmann-fold domains"/>
    <property type="match status" value="1"/>
</dbReference>
<reference evidence="7" key="3">
    <citation type="journal article" date="2019" name="Int. J. Syst. Evol. Microbiol.">
        <title>Natronolimnobius sulfurireducens sp. nov. and Halalkaliarchaeum desulfuricum gen. nov., sp. nov., the first sulfur-respiring alkaliphilic haloarchaea from hypersaline alkaline lakes.</title>
        <authorList>
            <person name="Sorokin D.Y."/>
            <person name="Yakimov M."/>
            <person name="Messina E."/>
            <person name="Merkel A.Y."/>
            <person name="Bale N.J."/>
            <person name="Sinninghe Damste J.S."/>
        </authorList>
    </citation>
    <scope>NUCLEOTIDE SEQUENCE</scope>
    <source>
        <strain evidence="7">AArc-Mg</strain>
        <strain evidence="6">AArc1</strain>
    </source>
</reference>
<dbReference type="EMBL" id="CP024047">
    <property type="protein sequence ID" value="AXR76640.1"/>
    <property type="molecule type" value="Genomic_DNA"/>
</dbReference>
<dbReference type="NCBIfam" id="NF041369">
    <property type="entry name" value="Dhydh_Halo"/>
    <property type="match status" value="1"/>
</dbReference>
<reference evidence="8" key="2">
    <citation type="submission" date="2018-02" db="EMBL/GenBank/DDBJ databases">
        <title>Phenotypic and genomic properties of facultatively anaerobic sulfur-reducing natronoarchaea from hypersaline soda lakes.</title>
        <authorList>
            <person name="Sorokin D.Y."/>
            <person name="Kublanov I.V."/>
            <person name="Roman P."/>
            <person name="Sinninghe Damste J.S."/>
            <person name="Golyshin P.N."/>
            <person name="Rojo D."/>
            <person name="Ciordia S."/>
            <person name="Mena M.D.C."/>
            <person name="Ferrer M."/>
            <person name="Messina E."/>
            <person name="Smedile F."/>
            <person name="La Spada G."/>
            <person name="La Cono V."/>
            <person name="Yakimov M.M."/>
        </authorList>
    </citation>
    <scope>NUCLEOTIDE SEQUENCE [LARGE SCALE GENOMIC DNA]</scope>
    <source>
        <strain evidence="8">AArc-Mg</strain>
    </source>
</reference>
<dbReference type="Pfam" id="PF00389">
    <property type="entry name" value="2-Hacid_dh"/>
    <property type="match status" value="1"/>
</dbReference>